<feature type="compositionally biased region" description="Basic and acidic residues" evidence="6">
    <location>
        <begin position="344"/>
        <end position="364"/>
    </location>
</feature>
<name>A0ABU0X4Y5_9PSEU</name>
<dbReference type="CDD" id="cd16914">
    <property type="entry name" value="EcfT"/>
    <property type="match status" value="1"/>
</dbReference>
<evidence type="ECO:0008006" key="10">
    <source>
        <dbReference type="Google" id="ProtNLM"/>
    </source>
</evidence>
<feature type="compositionally biased region" description="Basic residues" evidence="6">
    <location>
        <begin position="142"/>
        <end position="157"/>
    </location>
</feature>
<sequence length="730" mass="78928">MVAGRAGRPGRRHRRRGRVPGRPPVRPPRRQVAGPPRTRPPGHRLRARPGHHRPAHHPLVGRPGEEAGRPRGHPRVGVRASGRKRSGTALDAVRELPRSTGAPGAFRSGVPGPVEETHRARHRGRAASFRHTSPGSLALPRSRVKARARHRPRRRRSSPCARAPCTAVPPGNAVLASRITTVTVDPVAPQRVSSTGLPETRAPRSRRHSFGRLPRQTRDRGNAGQGAAVGADRGRRARRGGDLLRADPRETHVGARRGRLLRAARPDRLPHRCGADHQRRDGPAVHFGPDAVPRGDRDQHRRRPARPDHRPPAVPRLDRHGPGRCARRSGRRCGDRRAGRHHGGHDDQPRPVAVRGDRGRDRPARRAARAPRVLPQGGHRGARRCRHRRLRRGGVRADHRVRLRQRRRRGRALRGDGDAPGVRQQHAGRREHPGPDLGPAGQGDQLPRRLERPVRVAGAAVAALPVRAPSRGVRPARPGGGAVNAWDRLNPLTRLAVVLTTIVVAFCVPVPWWPPLLLVVLLPAAVLAGVAHRFLRLLLVLVGPVVVLVFLLQGMFYPDGVTVLFAHGPVSVTVEGLEFAALTAGRVLVLVGATLLLVLTTHPGALMGALVERGLSAKTSYVVSATLQIVPAFRARAQSVLRSQQARGLDTTTLRKRARAVLPLTGPLLLGALAELDERAVAMEARAFGAPCRRTSLVAVADSAAQRAARISLGLVAVAALAANVLGVLR</sequence>
<comment type="caution">
    <text evidence="8">The sequence shown here is derived from an EMBL/GenBank/DDBJ whole genome shotgun (WGS) entry which is preliminary data.</text>
</comment>
<evidence type="ECO:0000256" key="3">
    <source>
        <dbReference type="ARBA" id="ARBA00022692"/>
    </source>
</evidence>
<feature type="region of interest" description="Disordered" evidence="6">
    <location>
        <begin position="1"/>
        <end position="165"/>
    </location>
</feature>
<keyword evidence="5 7" id="KW-0472">Membrane</keyword>
<accession>A0ABU0X4Y5</accession>
<organism evidence="8 9">
    <name type="scientific">Saccharothrix yanglingensis</name>
    <dbReference type="NCBI Taxonomy" id="659496"/>
    <lineage>
        <taxon>Bacteria</taxon>
        <taxon>Bacillati</taxon>
        <taxon>Actinomycetota</taxon>
        <taxon>Actinomycetes</taxon>
        <taxon>Pseudonocardiales</taxon>
        <taxon>Pseudonocardiaceae</taxon>
        <taxon>Saccharothrix</taxon>
    </lineage>
</organism>
<proteinExistence type="predicted"/>
<dbReference type="PANTHER" id="PTHR34857:SF2">
    <property type="entry name" value="SLL0384 PROTEIN"/>
    <property type="match status" value="1"/>
</dbReference>
<dbReference type="Pfam" id="PF02361">
    <property type="entry name" value="CbiQ"/>
    <property type="match status" value="1"/>
</dbReference>
<feature type="compositionally biased region" description="Basic and acidic residues" evidence="6">
    <location>
        <begin position="293"/>
        <end position="321"/>
    </location>
</feature>
<evidence type="ECO:0000256" key="7">
    <source>
        <dbReference type="SAM" id="Phobius"/>
    </source>
</evidence>
<feature type="compositionally biased region" description="Basic residues" evidence="6">
    <location>
        <begin position="70"/>
        <end position="86"/>
    </location>
</feature>
<evidence type="ECO:0000256" key="6">
    <source>
        <dbReference type="SAM" id="MobiDB-lite"/>
    </source>
</evidence>
<dbReference type="InterPro" id="IPR051611">
    <property type="entry name" value="ECF_transporter_component"/>
</dbReference>
<protein>
    <recommendedName>
        <fullName evidence="10">Energy-coupling factor transporter transmembrane protein EcfT</fullName>
    </recommendedName>
</protein>
<dbReference type="InterPro" id="IPR003339">
    <property type="entry name" value="ABC/ECF_trnsptr_transmembrane"/>
</dbReference>
<feature type="compositionally biased region" description="Basic residues" evidence="6">
    <location>
        <begin position="40"/>
        <end position="56"/>
    </location>
</feature>
<evidence type="ECO:0000256" key="5">
    <source>
        <dbReference type="ARBA" id="ARBA00023136"/>
    </source>
</evidence>
<dbReference type="EMBL" id="NSDM01000010">
    <property type="protein sequence ID" value="MDQ2586667.1"/>
    <property type="molecule type" value="Genomic_DNA"/>
</dbReference>
<reference evidence="8 9" key="1">
    <citation type="submission" date="2017-06" db="EMBL/GenBank/DDBJ databases">
        <title>Cultured bacterium strain Saccharothrix yanglingensis Hhs.015.</title>
        <authorList>
            <person name="Xia Y."/>
        </authorList>
    </citation>
    <scope>NUCLEOTIDE SEQUENCE [LARGE SCALE GENOMIC DNA]</scope>
    <source>
        <strain evidence="8 9">Hhs.015</strain>
    </source>
</reference>
<dbReference type="PANTHER" id="PTHR34857">
    <property type="entry name" value="SLL0384 PROTEIN"/>
    <property type="match status" value="1"/>
</dbReference>
<evidence type="ECO:0000313" key="8">
    <source>
        <dbReference type="EMBL" id="MDQ2586667.1"/>
    </source>
</evidence>
<keyword evidence="9" id="KW-1185">Reference proteome</keyword>
<feature type="transmembrane region" description="Helical" evidence="7">
    <location>
        <begin position="711"/>
        <end position="729"/>
    </location>
</feature>
<feature type="compositionally biased region" description="Basic residues" evidence="6">
    <location>
        <begin position="401"/>
        <end position="412"/>
    </location>
</feature>
<evidence type="ECO:0000256" key="4">
    <source>
        <dbReference type="ARBA" id="ARBA00022989"/>
    </source>
</evidence>
<feature type="compositionally biased region" description="Basic residues" evidence="6">
    <location>
        <begin position="8"/>
        <end position="19"/>
    </location>
</feature>
<evidence type="ECO:0000256" key="2">
    <source>
        <dbReference type="ARBA" id="ARBA00022475"/>
    </source>
</evidence>
<feature type="region of interest" description="Disordered" evidence="6">
    <location>
        <begin position="187"/>
        <end position="446"/>
    </location>
</feature>
<keyword evidence="3 7" id="KW-0812">Transmembrane</keyword>
<evidence type="ECO:0000313" key="9">
    <source>
        <dbReference type="Proteomes" id="UP001225605"/>
    </source>
</evidence>
<comment type="subcellular location">
    <subcellularLocation>
        <location evidence="1">Membrane</location>
        <topology evidence="1">Multi-pass membrane protein</topology>
    </subcellularLocation>
</comment>
<dbReference type="Proteomes" id="UP001225605">
    <property type="component" value="Unassembled WGS sequence"/>
</dbReference>
<feature type="compositionally biased region" description="Basic residues" evidence="6">
    <location>
        <begin position="380"/>
        <end position="394"/>
    </location>
</feature>
<feature type="compositionally biased region" description="Basic and acidic residues" evidence="6">
    <location>
        <begin position="264"/>
        <end position="283"/>
    </location>
</feature>
<keyword evidence="4 7" id="KW-1133">Transmembrane helix</keyword>
<feature type="compositionally biased region" description="Basic and acidic residues" evidence="6">
    <location>
        <begin position="239"/>
        <end position="253"/>
    </location>
</feature>
<gene>
    <name evidence="8" type="ORF">CKY47_22265</name>
</gene>
<keyword evidence="2" id="KW-1003">Cell membrane</keyword>
<evidence type="ECO:0000256" key="1">
    <source>
        <dbReference type="ARBA" id="ARBA00004141"/>
    </source>
</evidence>
<feature type="transmembrane region" description="Helical" evidence="7">
    <location>
        <begin position="577"/>
        <end position="599"/>
    </location>
</feature>
<feature type="transmembrane region" description="Helical" evidence="7">
    <location>
        <begin position="537"/>
        <end position="557"/>
    </location>
</feature>